<keyword evidence="3" id="KW-0378">Hydrolase</keyword>
<evidence type="ECO:0000313" key="4">
    <source>
        <dbReference type="Proteomes" id="UP000076871"/>
    </source>
</evidence>
<dbReference type="GeneID" id="63831155"/>
<dbReference type="SMR" id="A0A165H6B4"/>
<accession>A0A165H6B4</accession>
<dbReference type="OrthoDB" id="1046782at2759"/>
<keyword evidence="4" id="KW-1185">Reference proteome</keyword>
<dbReference type="InterPro" id="IPR011050">
    <property type="entry name" value="Pectin_lyase_fold/virulence"/>
</dbReference>
<dbReference type="STRING" id="1314785.A0A165H6B4"/>
<dbReference type="GO" id="GO:0004650">
    <property type="term" value="F:polygalacturonase activity"/>
    <property type="evidence" value="ECO:0007669"/>
    <property type="project" value="InterPro"/>
</dbReference>
<feature type="domain" description="Rhamnogalacturonase A/B/Epimerase-like pectate lyase" evidence="2">
    <location>
        <begin position="417"/>
        <end position="535"/>
    </location>
</feature>
<dbReference type="InterPro" id="IPR012334">
    <property type="entry name" value="Pectin_lyas_fold"/>
</dbReference>
<evidence type="ECO:0000313" key="3">
    <source>
        <dbReference type="EMBL" id="KZT11301.1"/>
    </source>
</evidence>
<dbReference type="InterPro" id="IPR039279">
    <property type="entry name" value="QRT3-like"/>
</dbReference>
<dbReference type="InParanoid" id="A0A165H6B4"/>
<dbReference type="AlphaFoldDB" id="A0A165H6B4"/>
<reference evidence="3 4" key="1">
    <citation type="journal article" date="2016" name="Mol. Biol. Evol.">
        <title>Comparative Genomics of Early-Diverging Mushroom-Forming Fungi Provides Insights into the Origins of Lignocellulose Decay Capabilities.</title>
        <authorList>
            <person name="Nagy L.G."/>
            <person name="Riley R."/>
            <person name="Tritt A."/>
            <person name="Adam C."/>
            <person name="Daum C."/>
            <person name="Floudas D."/>
            <person name="Sun H."/>
            <person name="Yadav J.S."/>
            <person name="Pangilinan J."/>
            <person name="Larsson K.H."/>
            <person name="Matsuura K."/>
            <person name="Barry K."/>
            <person name="Labutti K."/>
            <person name="Kuo R."/>
            <person name="Ohm R.A."/>
            <person name="Bhattacharya S.S."/>
            <person name="Shirouzu T."/>
            <person name="Yoshinaga Y."/>
            <person name="Martin F.M."/>
            <person name="Grigoriev I.V."/>
            <person name="Hibbett D.S."/>
        </authorList>
    </citation>
    <scope>NUCLEOTIDE SEQUENCE [LARGE SCALE GENOMIC DNA]</scope>
    <source>
        <strain evidence="3 4">93-53</strain>
    </source>
</reference>
<gene>
    <name evidence="3" type="ORF">LAESUDRAFT_809255</name>
</gene>
<dbReference type="Pfam" id="PF12708">
    <property type="entry name" value="Pect-lyase_RHGA_epim"/>
    <property type="match status" value="2"/>
</dbReference>
<sequence>MLAVVVLLAYGLVFSAPLTFALGTKCSAAVASGTAAAGDPFWLENITHQGISAFNADPSSYTVFRNVKDYGATGDGTTDDTDAINSAISDGGRCGDATCASSTVTPAVVFFPQGTYLVSSPIIAYYYTQLIGDARVPPTLLASSSFSGIAVIDVDPYIAGGYGAQWYNDTNNFYRDVRNFVIDLTDTDATDDTTGIHWQVAQGTSLYNIEFQMSTASDTAHQGIYMENGSGGFIGDLVFNGGKYAMWVGNQQFTARNITMTNCNTGVYLDWDWGWTFQGITISDCEIGFDVSTGGTNEADQTAGAISIIDATASSTPVFLQTTESSSSLAGSIVLNNVALTDCDTAVGTASGDVILAGGTTTISSWGQGNVWSGTSSSYTFTQGDIAAPTKASSLLSNGMIFGRTMPQYADYAVDQFVSVKTLGATGDGSTDDTSTLQSIFDEYSGCYIIYFDAGTYIITSTLTIPAGTQMVGEAWSVIMGSGSAFEDQSNPTVMVQVGDTGSTGTLEITNMMFSTQGSTPGAIVVEWNVAADTQGYAGMWDTYFRLGGAAGTDLQTAECPYGSDSDSCFAAFLALHLTAESNAYLEGTWVWLADHDLDISAQTQLTIFSGRGILSESAGPVWMIGTAAEHHTLYQYSLNGASDHYMGMIQTETPYYQPSPAVPSPFSVESTYNDPSFPSSQTSAWALYVQDSTDIIVFGAGHYSFFENYAQTCLDSMDCQSQIANVDSSSTLYLYSLSTVGSSYMWSVSEAGVVPESDNVDGYQSTVTVWTQ</sequence>
<dbReference type="Proteomes" id="UP000076871">
    <property type="component" value="Unassembled WGS sequence"/>
</dbReference>
<dbReference type="FunFam" id="2.160.20.10:FF:000049">
    <property type="entry name" value="Putative exo-beta-1,3-glucanase"/>
    <property type="match status" value="1"/>
</dbReference>
<dbReference type="EMBL" id="KV427607">
    <property type="protein sequence ID" value="KZT11301.1"/>
    <property type="molecule type" value="Genomic_DNA"/>
</dbReference>
<protein>
    <submittedName>
        <fullName evidence="3">Glycoside hydrolase family 55 protein</fullName>
    </submittedName>
</protein>
<keyword evidence="1" id="KW-0732">Signal</keyword>
<dbReference type="RefSeq" id="XP_040769041.1">
    <property type="nucleotide sequence ID" value="XM_040914127.1"/>
</dbReference>
<dbReference type="SUPFAM" id="SSF51126">
    <property type="entry name" value="Pectin lyase-like"/>
    <property type="match status" value="2"/>
</dbReference>
<dbReference type="Gene3D" id="2.160.20.10">
    <property type="entry name" value="Single-stranded right-handed beta-helix, Pectin lyase-like"/>
    <property type="match status" value="2"/>
</dbReference>
<evidence type="ECO:0000256" key="1">
    <source>
        <dbReference type="SAM" id="SignalP"/>
    </source>
</evidence>
<dbReference type="CDD" id="cd23668">
    <property type="entry name" value="GH55_beta13glucanase-like"/>
    <property type="match status" value="1"/>
</dbReference>
<feature type="domain" description="Rhamnogalacturonase A/B/Epimerase-like pectate lyase" evidence="2">
    <location>
        <begin position="64"/>
        <end position="290"/>
    </location>
</feature>
<proteinExistence type="predicted"/>
<dbReference type="PANTHER" id="PTHR33928">
    <property type="entry name" value="POLYGALACTURONASE QRT3"/>
    <property type="match status" value="1"/>
</dbReference>
<dbReference type="InterPro" id="IPR024535">
    <property type="entry name" value="RHGA/B-epi-like_pectate_lyase"/>
</dbReference>
<evidence type="ECO:0000259" key="2">
    <source>
        <dbReference type="Pfam" id="PF12708"/>
    </source>
</evidence>
<feature type="chain" id="PRO_5007858534" evidence="1">
    <location>
        <begin position="24"/>
        <end position="773"/>
    </location>
</feature>
<name>A0A165H6B4_9APHY</name>
<dbReference type="PANTHER" id="PTHR33928:SF2">
    <property type="entry name" value="PECTATE LYASE SUPERFAMILY PROTEIN DOMAIN-CONTAINING PROTEIN-RELATED"/>
    <property type="match status" value="1"/>
</dbReference>
<feature type="signal peptide" evidence="1">
    <location>
        <begin position="1"/>
        <end position="23"/>
    </location>
</feature>
<organism evidence="3 4">
    <name type="scientific">Laetiporus sulphureus 93-53</name>
    <dbReference type="NCBI Taxonomy" id="1314785"/>
    <lineage>
        <taxon>Eukaryota</taxon>
        <taxon>Fungi</taxon>
        <taxon>Dikarya</taxon>
        <taxon>Basidiomycota</taxon>
        <taxon>Agaricomycotina</taxon>
        <taxon>Agaricomycetes</taxon>
        <taxon>Polyporales</taxon>
        <taxon>Laetiporus</taxon>
    </lineage>
</organism>